<evidence type="ECO:0000256" key="12">
    <source>
        <dbReference type="ARBA" id="ARBA00022989"/>
    </source>
</evidence>
<evidence type="ECO:0000256" key="14">
    <source>
        <dbReference type="ARBA" id="ARBA00023136"/>
    </source>
</evidence>
<evidence type="ECO:0000256" key="3">
    <source>
        <dbReference type="ARBA" id="ARBA00005619"/>
    </source>
</evidence>
<evidence type="ECO:0000256" key="13">
    <source>
        <dbReference type="ARBA" id="ARBA00023134"/>
    </source>
</evidence>
<dbReference type="GO" id="GO:0005525">
    <property type="term" value="F:GTP binding"/>
    <property type="evidence" value="ECO:0007669"/>
    <property type="project" value="UniProtKB-KW"/>
</dbReference>
<evidence type="ECO:0000256" key="8">
    <source>
        <dbReference type="ARBA" id="ARBA00022741"/>
    </source>
</evidence>
<evidence type="ECO:0000256" key="16">
    <source>
        <dbReference type="SAM" id="Phobius"/>
    </source>
</evidence>
<keyword evidence="11" id="KW-0813">Transport</keyword>
<comment type="similarity">
    <text evidence="4">Belongs to the small GTPase superfamily. Arf family.</text>
</comment>
<evidence type="ECO:0000256" key="5">
    <source>
        <dbReference type="ARBA" id="ARBA00020256"/>
    </source>
</evidence>
<keyword evidence="12 16" id="KW-1133">Transmembrane helix</keyword>
<protein>
    <recommendedName>
        <fullName evidence="5">Signal recognition particle receptor subunit beta</fullName>
    </recommendedName>
</protein>
<dbReference type="SUPFAM" id="SSF52540">
    <property type="entry name" value="P-loop containing nucleoside triphosphate hydrolases"/>
    <property type="match status" value="1"/>
</dbReference>
<sequence length="264" mass="29373">MDKDVVEKLKVQALKLVGEANQLLHQISLLHLIAALVILLLTSFWLRFITLALKRRSSNTIVLTGLCGSGKTFIFYQLRDGSPPPEGTVTSMEPNRDIISLRSEITKDDKIKCNVDVIDVPGHHRLRSNLDEFLRLAAGVVFVVDAIDFLPNCPAASEYLYDILTKGDVVQKKIPVLVFCNKVDKVTAHTKAFITKQLEREIEKLRHSRTAVSDADISNEFTLGTPGEPFTFSQCMNKVVVEEGSALTGEIFHIAAFIRENVSP</sequence>
<reference evidence="17" key="1">
    <citation type="submission" date="2022-07" db="EMBL/GenBank/DDBJ databases">
        <authorList>
            <person name="Macas J."/>
            <person name="Novak P."/>
            <person name="Neumann P."/>
        </authorList>
    </citation>
    <scope>NUCLEOTIDE SEQUENCE</scope>
</reference>
<dbReference type="GO" id="GO:0015031">
    <property type="term" value="P:protein transport"/>
    <property type="evidence" value="ECO:0007669"/>
    <property type="project" value="UniProtKB-KW"/>
</dbReference>
<gene>
    <name evidence="17" type="ORF">CEURO_LOCUS5899</name>
</gene>
<keyword evidence="7" id="KW-0519">Myristate</keyword>
<dbReference type="GO" id="GO:0009536">
    <property type="term" value="C:plastid"/>
    <property type="evidence" value="ECO:0007669"/>
    <property type="project" value="UniProtKB-SubCell"/>
</dbReference>
<keyword evidence="10" id="KW-0931">ER-Golgi transport</keyword>
<keyword evidence="18" id="KW-1185">Reference proteome</keyword>
<evidence type="ECO:0000256" key="2">
    <source>
        <dbReference type="ARBA" id="ARBA00004474"/>
    </source>
</evidence>
<dbReference type="InterPro" id="IPR027417">
    <property type="entry name" value="P-loop_NTPase"/>
</dbReference>
<proteinExistence type="inferred from homology"/>
<evidence type="ECO:0000256" key="7">
    <source>
        <dbReference type="ARBA" id="ARBA00022707"/>
    </source>
</evidence>
<comment type="similarity">
    <text evidence="3">Belongs to the SRP receptor beta subunit family.</text>
</comment>
<evidence type="ECO:0000256" key="6">
    <source>
        <dbReference type="ARBA" id="ARBA00022692"/>
    </source>
</evidence>
<dbReference type="PANTHER" id="PTHR11711">
    <property type="entry name" value="ADP RIBOSYLATION FACTOR-RELATED"/>
    <property type="match status" value="1"/>
</dbReference>
<comment type="caution">
    <text evidence="17">The sequence shown here is derived from an EMBL/GenBank/DDBJ whole genome shotgun (WGS) entry which is preliminary data.</text>
</comment>
<evidence type="ECO:0000256" key="10">
    <source>
        <dbReference type="ARBA" id="ARBA00022892"/>
    </source>
</evidence>
<dbReference type="CDD" id="cd04105">
    <property type="entry name" value="SR_beta"/>
    <property type="match status" value="1"/>
</dbReference>
<evidence type="ECO:0000256" key="1">
    <source>
        <dbReference type="ARBA" id="ARBA00004389"/>
    </source>
</evidence>
<keyword evidence="7" id="KW-0449">Lipoprotein</keyword>
<comment type="subcellular location">
    <subcellularLocation>
        <location evidence="1">Endoplasmic reticulum membrane</location>
        <topology evidence="1">Single-pass membrane protein</topology>
    </subcellularLocation>
    <subcellularLocation>
        <location evidence="2">Plastid</location>
    </subcellularLocation>
</comment>
<evidence type="ECO:0000256" key="4">
    <source>
        <dbReference type="ARBA" id="ARBA00010290"/>
    </source>
</evidence>
<dbReference type="InterPro" id="IPR024156">
    <property type="entry name" value="Small_GTPase_ARF"/>
</dbReference>
<evidence type="ECO:0000256" key="11">
    <source>
        <dbReference type="ARBA" id="ARBA00022927"/>
    </source>
</evidence>
<organism evidence="17 18">
    <name type="scientific">Cuscuta europaea</name>
    <name type="common">European dodder</name>
    <dbReference type="NCBI Taxonomy" id="41803"/>
    <lineage>
        <taxon>Eukaryota</taxon>
        <taxon>Viridiplantae</taxon>
        <taxon>Streptophyta</taxon>
        <taxon>Embryophyta</taxon>
        <taxon>Tracheophyta</taxon>
        <taxon>Spermatophyta</taxon>
        <taxon>Magnoliopsida</taxon>
        <taxon>eudicotyledons</taxon>
        <taxon>Gunneridae</taxon>
        <taxon>Pentapetalae</taxon>
        <taxon>asterids</taxon>
        <taxon>lamiids</taxon>
        <taxon>Solanales</taxon>
        <taxon>Convolvulaceae</taxon>
        <taxon>Cuscuteae</taxon>
        <taxon>Cuscuta</taxon>
        <taxon>Cuscuta subgen. Cuscuta</taxon>
    </lineage>
</organism>
<dbReference type="InterPro" id="IPR019009">
    <property type="entry name" value="SRP_receptor_beta_su"/>
</dbReference>
<keyword evidence="13" id="KW-0342">GTP-binding</keyword>
<evidence type="ECO:0000313" key="18">
    <source>
        <dbReference type="Proteomes" id="UP001152484"/>
    </source>
</evidence>
<evidence type="ECO:0000313" key="17">
    <source>
        <dbReference type="EMBL" id="CAH9076625.1"/>
    </source>
</evidence>
<evidence type="ECO:0000256" key="9">
    <source>
        <dbReference type="ARBA" id="ARBA00022824"/>
    </source>
</evidence>
<keyword evidence="9" id="KW-0256">Endoplasmic reticulum</keyword>
<dbReference type="PROSITE" id="PS51417">
    <property type="entry name" value="ARF"/>
    <property type="match status" value="1"/>
</dbReference>
<accession>A0A9P0YV09</accession>
<dbReference type="GO" id="GO:0016192">
    <property type="term" value="P:vesicle-mediated transport"/>
    <property type="evidence" value="ECO:0007669"/>
    <property type="project" value="UniProtKB-KW"/>
</dbReference>
<keyword evidence="8" id="KW-0547">Nucleotide-binding</keyword>
<dbReference type="OrthoDB" id="41266at2759"/>
<feature type="transmembrane region" description="Helical" evidence="16">
    <location>
        <begin position="23"/>
        <end position="46"/>
    </location>
</feature>
<evidence type="ECO:0000256" key="15">
    <source>
        <dbReference type="ARBA" id="ARBA00023170"/>
    </source>
</evidence>
<keyword evidence="6 16" id="KW-0812">Transmembrane</keyword>
<dbReference type="EMBL" id="CAMAPE010000010">
    <property type="protein sequence ID" value="CAH9076625.1"/>
    <property type="molecule type" value="Genomic_DNA"/>
</dbReference>
<dbReference type="Proteomes" id="UP001152484">
    <property type="component" value="Unassembled WGS sequence"/>
</dbReference>
<dbReference type="AlphaFoldDB" id="A0A9P0YV09"/>
<dbReference type="GO" id="GO:0005789">
    <property type="term" value="C:endoplasmic reticulum membrane"/>
    <property type="evidence" value="ECO:0007669"/>
    <property type="project" value="UniProtKB-SubCell"/>
</dbReference>
<keyword evidence="15" id="KW-0675">Receptor</keyword>
<name>A0A9P0YV09_CUSEU</name>
<keyword evidence="11" id="KW-0653">Protein transport</keyword>
<dbReference type="Pfam" id="PF09439">
    <property type="entry name" value="SRPRB"/>
    <property type="match status" value="1"/>
</dbReference>
<dbReference type="Gene3D" id="3.40.50.300">
    <property type="entry name" value="P-loop containing nucleotide triphosphate hydrolases"/>
    <property type="match status" value="1"/>
</dbReference>
<keyword evidence="14 16" id="KW-0472">Membrane</keyword>